<dbReference type="InterPro" id="IPR031348">
    <property type="entry name" value="PigL_N"/>
</dbReference>
<keyword evidence="4" id="KW-1185">Reference proteome</keyword>
<dbReference type="Proteomes" id="UP000799750">
    <property type="component" value="Unassembled WGS sequence"/>
</dbReference>
<accession>A0A6A6QRS5</accession>
<sequence>MATFGFSVGDFISALNLTRELIRSLKDSGGSSTEYRDLIGELRSLKRALVEVKRLDLAESLRRQRVAVEQAASLCQNTITNFLRKIRKFEPALGESTSTVRRSKWRASLRKMEWALYKKEEIAAFRAKLAGHTSSINMLLMTIQLAASNLNGCRPGTNTNHNDRVLGSKEPDGAPDVTNMLLSTHTDLLLSITRIATGAASREQTNELQDLMTEVLKTNLQIYELVLKMQTSIPPQVDRQQPVYFLDACGRLAPFHLEFITSSEAFLAVLKVRFQDRGARKIEKSEFALEDTITHREIDLRRAWDTCFRPGQRVSMSMCFYDLNANIACPACYESVTGQADQAIDWSVHPSRVLNINLIV</sequence>
<name>A0A6A6QRS5_9PEZI</name>
<feature type="domain" description="Azaphilone pigments biosynthesis cluster protein L N-terminal" evidence="1">
    <location>
        <begin position="14"/>
        <end position="150"/>
    </location>
</feature>
<gene>
    <name evidence="3" type="ORF">BU16DRAFT_49669</name>
</gene>
<dbReference type="OrthoDB" id="3045089at2759"/>
<dbReference type="Pfam" id="PF22893">
    <property type="entry name" value="ULD_2"/>
    <property type="match status" value="1"/>
</dbReference>
<evidence type="ECO:0000313" key="4">
    <source>
        <dbReference type="Proteomes" id="UP000799750"/>
    </source>
</evidence>
<evidence type="ECO:0000259" key="1">
    <source>
        <dbReference type="Pfam" id="PF17111"/>
    </source>
</evidence>
<dbReference type="InterPro" id="IPR054464">
    <property type="entry name" value="ULD_fung"/>
</dbReference>
<reference evidence="3" key="1">
    <citation type="journal article" date="2020" name="Stud. Mycol.">
        <title>101 Dothideomycetes genomes: a test case for predicting lifestyles and emergence of pathogens.</title>
        <authorList>
            <person name="Haridas S."/>
            <person name="Albert R."/>
            <person name="Binder M."/>
            <person name="Bloem J."/>
            <person name="Labutti K."/>
            <person name="Salamov A."/>
            <person name="Andreopoulos B."/>
            <person name="Baker S."/>
            <person name="Barry K."/>
            <person name="Bills G."/>
            <person name="Bluhm B."/>
            <person name="Cannon C."/>
            <person name="Castanera R."/>
            <person name="Culley D."/>
            <person name="Daum C."/>
            <person name="Ezra D."/>
            <person name="Gonzalez J."/>
            <person name="Henrissat B."/>
            <person name="Kuo A."/>
            <person name="Liang C."/>
            <person name="Lipzen A."/>
            <person name="Lutzoni F."/>
            <person name="Magnuson J."/>
            <person name="Mondo S."/>
            <person name="Nolan M."/>
            <person name="Ohm R."/>
            <person name="Pangilinan J."/>
            <person name="Park H.-J."/>
            <person name="Ramirez L."/>
            <person name="Alfaro M."/>
            <person name="Sun H."/>
            <person name="Tritt A."/>
            <person name="Yoshinaga Y."/>
            <person name="Zwiers L.-H."/>
            <person name="Turgeon B."/>
            <person name="Goodwin S."/>
            <person name="Spatafora J."/>
            <person name="Crous P."/>
            <person name="Grigoriev I."/>
        </authorList>
    </citation>
    <scope>NUCLEOTIDE SEQUENCE</scope>
    <source>
        <strain evidence="3">CBS 269.34</strain>
    </source>
</reference>
<dbReference type="EMBL" id="MU004190">
    <property type="protein sequence ID" value="KAF2494846.1"/>
    <property type="molecule type" value="Genomic_DNA"/>
</dbReference>
<evidence type="ECO:0000259" key="2">
    <source>
        <dbReference type="Pfam" id="PF22893"/>
    </source>
</evidence>
<protein>
    <submittedName>
        <fullName evidence="3">Uncharacterized protein</fullName>
    </submittedName>
</protein>
<dbReference type="AlphaFoldDB" id="A0A6A6QRS5"/>
<evidence type="ECO:0000313" key="3">
    <source>
        <dbReference type="EMBL" id="KAF2494846.1"/>
    </source>
</evidence>
<feature type="domain" description="Ubiquitin-like" evidence="2">
    <location>
        <begin position="239"/>
        <end position="320"/>
    </location>
</feature>
<dbReference type="Pfam" id="PF17111">
    <property type="entry name" value="PigL_N"/>
    <property type="match status" value="1"/>
</dbReference>
<dbReference type="PANTHER" id="PTHR38886">
    <property type="entry name" value="SESA DOMAIN-CONTAINING PROTEIN"/>
    <property type="match status" value="1"/>
</dbReference>
<proteinExistence type="predicted"/>
<organism evidence="3 4">
    <name type="scientific">Lophium mytilinum</name>
    <dbReference type="NCBI Taxonomy" id="390894"/>
    <lineage>
        <taxon>Eukaryota</taxon>
        <taxon>Fungi</taxon>
        <taxon>Dikarya</taxon>
        <taxon>Ascomycota</taxon>
        <taxon>Pezizomycotina</taxon>
        <taxon>Dothideomycetes</taxon>
        <taxon>Pleosporomycetidae</taxon>
        <taxon>Mytilinidiales</taxon>
        <taxon>Mytilinidiaceae</taxon>
        <taxon>Lophium</taxon>
    </lineage>
</organism>
<dbReference type="PANTHER" id="PTHR38886:SF1">
    <property type="entry name" value="NACHT-NTPASE AND P-LOOP NTPASES N-TERMINAL DOMAIN-CONTAINING PROTEIN"/>
    <property type="match status" value="1"/>
</dbReference>